<proteinExistence type="predicted"/>
<feature type="compositionally biased region" description="Polar residues" evidence="1">
    <location>
        <begin position="102"/>
        <end position="131"/>
    </location>
</feature>
<feature type="compositionally biased region" description="Basic and acidic residues" evidence="1">
    <location>
        <begin position="89"/>
        <end position="101"/>
    </location>
</feature>
<feature type="compositionally biased region" description="Low complexity" evidence="1">
    <location>
        <begin position="10"/>
        <end position="25"/>
    </location>
</feature>
<name>A0ABR0KIA9_9PEZI</name>
<feature type="compositionally biased region" description="Polar residues" evidence="1">
    <location>
        <begin position="31"/>
        <end position="47"/>
    </location>
</feature>
<gene>
    <name evidence="2" type="primary">CHK1_3</name>
    <name evidence="2" type="ORF">LTR16_007317</name>
</gene>
<dbReference type="GO" id="GO:0004673">
    <property type="term" value="F:protein histidine kinase activity"/>
    <property type="evidence" value="ECO:0007669"/>
    <property type="project" value="UniProtKB-EC"/>
</dbReference>
<evidence type="ECO:0000313" key="2">
    <source>
        <dbReference type="EMBL" id="KAK5097014.1"/>
    </source>
</evidence>
<keyword evidence="3" id="KW-1185">Reference proteome</keyword>
<keyword evidence="2" id="KW-0418">Kinase</keyword>
<feature type="compositionally biased region" description="Low complexity" evidence="1">
    <location>
        <begin position="70"/>
        <end position="82"/>
    </location>
</feature>
<evidence type="ECO:0000313" key="3">
    <source>
        <dbReference type="Proteomes" id="UP001357485"/>
    </source>
</evidence>
<evidence type="ECO:0000256" key="1">
    <source>
        <dbReference type="SAM" id="MobiDB-lite"/>
    </source>
</evidence>
<feature type="region of interest" description="Disordered" evidence="1">
    <location>
        <begin position="1"/>
        <end position="131"/>
    </location>
</feature>
<reference evidence="2 3" key="1">
    <citation type="submission" date="2023-08" db="EMBL/GenBank/DDBJ databases">
        <title>Black Yeasts Isolated from many extreme environments.</title>
        <authorList>
            <person name="Coleine C."/>
            <person name="Stajich J.E."/>
            <person name="Selbmann L."/>
        </authorList>
    </citation>
    <scope>NUCLEOTIDE SEQUENCE [LARGE SCALE GENOMIC DNA]</scope>
    <source>
        <strain evidence="2 3">CCFEE 536</strain>
    </source>
</reference>
<comment type="caution">
    <text evidence="2">The sequence shown here is derived from an EMBL/GenBank/DDBJ whole genome shotgun (WGS) entry which is preliminary data.</text>
</comment>
<dbReference type="EC" id="2.7.13.3" evidence="2"/>
<dbReference type="Proteomes" id="UP001357485">
    <property type="component" value="Unassembled WGS sequence"/>
</dbReference>
<feature type="non-terminal residue" evidence="2">
    <location>
        <position position="179"/>
    </location>
</feature>
<keyword evidence="2" id="KW-0808">Transferase</keyword>
<dbReference type="EMBL" id="JAVRRA010026157">
    <property type="protein sequence ID" value="KAK5097014.1"/>
    <property type="molecule type" value="Genomic_DNA"/>
</dbReference>
<protein>
    <submittedName>
        <fullName evidence="2">Chk1 protein kinase</fullName>
        <ecNumber evidence="2">2.7.13.3</ecNumber>
    </submittedName>
</protein>
<organism evidence="2 3">
    <name type="scientific">Cryomyces antarcticus</name>
    <dbReference type="NCBI Taxonomy" id="329879"/>
    <lineage>
        <taxon>Eukaryota</taxon>
        <taxon>Fungi</taxon>
        <taxon>Dikarya</taxon>
        <taxon>Ascomycota</taxon>
        <taxon>Pezizomycotina</taxon>
        <taxon>Dothideomycetes</taxon>
        <taxon>Dothideomycetes incertae sedis</taxon>
        <taxon>Cryomyces</taxon>
    </lineage>
</organism>
<sequence length="179" mass="18970">MKQSQNGPISKKGLFSLGSTSSTLSDGREGLQNQNDDMFSDSTSSADLESRHNSGSGPGPVFLEQARQHQISQESIVESEVSTGDESAESFRRHVDSKNSVESRGSLTSVDGGYRSTSSQHNTEGSGSGSLLKTAQRLKRRGHCEVIALSGKAGLGKSSLVQSVQIAARSHGYYASAKF</sequence>
<accession>A0ABR0KIA9</accession>